<evidence type="ECO:0000313" key="4">
    <source>
        <dbReference type="EMBL" id="MCD2193326.1"/>
    </source>
</evidence>
<proteinExistence type="predicted"/>
<evidence type="ECO:0000259" key="3">
    <source>
        <dbReference type="Pfam" id="PF12804"/>
    </source>
</evidence>
<dbReference type="InterPro" id="IPR025877">
    <property type="entry name" value="MobA-like_NTP_Trfase"/>
</dbReference>
<keyword evidence="5" id="KW-1185">Reference proteome</keyword>
<dbReference type="InterPro" id="IPR029044">
    <property type="entry name" value="Nucleotide-diphossugar_trans"/>
</dbReference>
<reference evidence="4 5" key="1">
    <citation type="submission" date="2021-11" db="EMBL/GenBank/DDBJ databases">
        <title>Draft genome sequence of Actinomycetospora sp. SF1 isolated from the rhizosphere soil.</title>
        <authorList>
            <person name="Duangmal K."/>
            <person name="Chantavorakit T."/>
        </authorList>
    </citation>
    <scope>NUCLEOTIDE SEQUENCE [LARGE SCALE GENOMIC DNA]</scope>
    <source>
        <strain evidence="4 5">TBRC 5722</strain>
    </source>
</reference>
<accession>A0ABS8P512</accession>
<keyword evidence="1" id="KW-0808">Transferase</keyword>
<evidence type="ECO:0000256" key="1">
    <source>
        <dbReference type="ARBA" id="ARBA00022679"/>
    </source>
</evidence>
<dbReference type="Pfam" id="PF12804">
    <property type="entry name" value="NTP_transf_3"/>
    <property type="match status" value="1"/>
</dbReference>
<name>A0ABS8P512_9PSEU</name>
<organism evidence="4 5">
    <name type="scientific">Actinomycetospora endophytica</name>
    <dbReference type="NCBI Taxonomy" id="2291215"/>
    <lineage>
        <taxon>Bacteria</taxon>
        <taxon>Bacillati</taxon>
        <taxon>Actinomycetota</taxon>
        <taxon>Actinomycetes</taxon>
        <taxon>Pseudonocardiales</taxon>
        <taxon>Pseudonocardiaceae</taxon>
        <taxon>Actinomycetospora</taxon>
    </lineage>
</organism>
<protein>
    <submittedName>
        <fullName evidence="4">Phosphocholine cytidylyltransferase family protein</fullName>
    </submittedName>
</protein>
<feature type="domain" description="MobA-like NTP transferase" evidence="3">
    <location>
        <begin position="3"/>
        <end position="137"/>
    </location>
</feature>
<dbReference type="InterPro" id="IPR050065">
    <property type="entry name" value="GlmU-like"/>
</dbReference>
<dbReference type="RefSeq" id="WP_230731294.1">
    <property type="nucleotide sequence ID" value="NZ_JAJNDB010000001.1"/>
</dbReference>
<dbReference type="GO" id="GO:0016779">
    <property type="term" value="F:nucleotidyltransferase activity"/>
    <property type="evidence" value="ECO:0007669"/>
    <property type="project" value="UniProtKB-KW"/>
</dbReference>
<dbReference type="SUPFAM" id="SSF53448">
    <property type="entry name" value="Nucleotide-diphospho-sugar transferases"/>
    <property type="match status" value="1"/>
</dbReference>
<dbReference type="PANTHER" id="PTHR43584">
    <property type="entry name" value="NUCLEOTIDYL TRANSFERASE"/>
    <property type="match status" value="1"/>
</dbReference>
<evidence type="ECO:0000256" key="2">
    <source>
        <dbReference type="ARBA" id="ARBA00022695"/>
    </source>
</evidence>
<dbReference type="CDD" id="cd02523">
    <property type="entry name" value="PC_cytidylyltransferase"/>
    <property type="match status" value="1"/>
</dbReference>
<dbReference type="PANTHER" id="PTHR43584:SF5">
    <property type="entry name" value="PROTEIN LICC"/>
    <property type="match status" value="1"/>
</dbReference>
<dbReference type="EMBL" id="JAJNDB010000001">
    <property type="protein sequence ID" value="MCD2193326.1"/>
    <property type="molecule type" value="Genomic_DNA"/>
</dbReference>
<evidence type="ECO:0000313" key="5">
    <source>
        <dbReference type="Proteomes" id="UP001199469"/>
    </source>
</evidence>
<keyword evidence="2 4" id="KW-0548">Nucleotidyltransferase</keyword>
<comment type="caution">
    <text evidence="4">The sequence shown here is derived from an EMBL/GenBank/DDBJ whole genome shotgun (WGS) entry which is preliminary data.</text>
</comment>
<dbReference type="Proteomes" id="UP001199469">
    <property type="component" value="Unassembled WGS sequence"/>
</dbReference>
<gene>
    <name evidence="4" type="ORF">LQ327_07990</name>
</gene>
<dbReference type="Gene3D" id="3.90.550.10">
    <property type="entry name" value="Spore Coat Polysaccharide Biosynthesis Protein SpsA, Chain A"/>
    <property type="match status" value="1"/>
</dbReference>
<sequence>MIGLVLAAGAGRRLRPYTDSVPKALVPVDGTTTILDICLRNLAAVGLRHVVVVVGYARQAIEILRPELELRHGVDIELVVNPHAEDRNNAYSLWTAREHLHDGALLVNGDTVHPPTVEETLLSHRHPDGPEVLLAMDTTKSLAEEEMKVGVDGEGYLARITKLMPPAEAAGEYIGVSLIEPAAAAPLADALQATWERDHGLYYEDGYQEYADRGRLVRPVPLGPTTWVEVDDHTDLARARDVACRC</sequence>